<evidence type="ECO:0000313" key="13">
    <source>
        <dbReference type="Proteomes" id="UP000249818"/>
    </source>
</evidence>
<dbReference type="InterPro" id="IPR004659">
    <property type="entry name" value="RNase_E/G"/>
</dbReference>
<keyword evidence="7" id="KW-0378">Hydrolase</keyword>
<evidence type="ECO:0000256" key="2">
    <source>
        <dbReference type="ARBA" id="ARBA00022475"/>
    </source>
</evidence>
<accession>A0A2X3MMA4</accession>
<dbReference type="SMART" id="SM00316">
    <property type="entry name" value="S1"/>
    <property type="match status" value="1"/>
</dbReference>
<dbReference type="GO" id="GO:0046872">
    <property type="term" value="F:metal ion binding"/>
    <property type="evidence" value="ECO:0007669"/>
    <property type="project" value="UniProtKB-KW"/>
</dbReference>
<protein>
    <submittedName>
        <fullName evidence="12">Ribonuclease G</fullName>
    </submittedName>
</protein>
<dbReference type="GO" id="GO:0006364">
    <property type="term" value="P:rRNA processing"/>
    <property type="evidence" value="ECO:0007669"/>
    <property type="project" value="TreeGrafter"/>
</dbReference>
<sequence length="392" mass="44070">MAIVEDGELVEVHFDAPARRALVGNIYQGKVETVLPGMGAAFVNVGERKALFLSEHEISDALLVAKGFEPWKESVPIQKVLRPGDTVLIQVRREGMGKKNPQGTTKISLPGRYWVFLPTEDRVGISRRVGDPEDAKRLRRIAHELKGEGQGLIARTAAFHADEEELAVDFRRLQEVWGGIERAAAEATPPQLLHEPLDLVRTLVRDRFLETVNSLIVDDADEQKGIQEFLGELRLPHLRRRVRLYRGQVPLFVRYDIERRLREALQRKIPLQAGGFLVVDETEALTAIDVNTGSDIRHRTQDSAILSTNLEAAKEIPRILRLRKISGIIIVDLVDMESEADEQKVIARLEAELKKDRVPVDLIGITKLGLVEITRRREGESLIAMIEDNGES</sequence>
<dbReference type="GO" id="GO:0004519">
    <property type="term" value="F:endonuclease activity"/>
    <property type="evidence" value="ECO:0007669"/>
    <property type="project" value="UniProtKB-KW"/>
</dbReference>
<evidence type="ECO:0000256" key="9">
    <source>
        <dbReference type="ARBA" id="ARBA00022884"/>
    </source>
</evidence>
<dbReference type="EMBL" id="LS483254">
    <property type="protein sequence ID" value="SQD93074.1"/>
    <property type="molecule type" value="Genomic_DNA"/>
</dbReference>
<dbReference type="GO" id="GO:0004540">
    <property type="term" value="F:RNA nuclease activity"/>
    <property type="evidence" value="ECO:0007669"/>
    <property type="project" value="InterPro"/>
</dbReference>
<evidence type="ECO:0000256" key="10">
    <source>
        <dbReference type="ARBA" id="ARBA00023136"/>
    </source>
</evidence>
<keyword evidence="2" id="KW-1003">Cell membrane</keyword>
<evidence type="ECO:0000256" key="3">
    <source>
        <dbReference type="ARBA" id="ARBA00022519"/>
    </source>
</evidence>
<dbReference type="GO" id="GO:0016787">
    <property type="term" value="F:hydrolase activity"/>
    <property type="evidence" value="ECO:0007669"/>
    <property type="project" value="UniProtKB-KW"/>
</dbReference>
<dbReference type="InterPro" id="IPR019307">
    <property type="entry name" value="RNA-bd_AU-1/RNase_E/G"/>
</dbReference>
<name>A0A2X3MMA4_9BACT</name>
<keyword evidence="6" id="KW-0255">Endonuclease</keyword>
<dbReference type="InterPro" id="IPR003029">
    <property type="entry name" value="S1_domain"/>
</dbReference>
<proteinExistence type="predicted"/>
<evidence type="ECO:0000256" key="4">
    <source>
        <dbReference type="ARBA" id="ARBA00022722"/>
    </source>
</evidence>
<dbReference type="SUPFAM" id="SSF50249">
    <property type="entry name" value="Nucleic acid-binding proteins"/>
    <property type="match status" value="1"/>
</dbReference>
<keyword evidence="5" id="KW-0479">Metal-binding</keyword>
<dbReference type="NCBIfam" id="TIGR00757">
    <property type="entry name" value="RNaseEG"/>
    <property type="match status" value="1"/>
</dbReference>
<keyword evidence="10" id="KW-0472">Membrane</keyword>
<evidence type="ECO:0000256" key="8">
    <source>
        <dbReference type="ARBA" id="ARBA00022842"/>
    </source>
</evidence>
<dbReference type="KEGG" id="bana:BARAN1_1050"/>
<dbReference type="Pfam" id="PF10150">
    <property type="entry name" value="RNase_E_G"/>
    <property type="match status" value="1"/>
</dbReference>
<evidence type="ECO:0000256" key="7">
    <source>
        <dbReference type="ARBA" id="ARBA00022801"/>
    </source>
</evidence>
<keyword evidence="3" id="KW-0997">Cell inner membrane</keyword>
<dbReference type="AlphaFoldDB" id="A0A2X3MMA4"/>
<reference evidence="13" key="1">
    <citation type="submission" date="2018-05" db="EMBL/GenBank/DDBJ databases">
        <authorList>
            <person name="Hao L."/>
        </authorList>
    </citation>
    <scope>NUCLEOTIDE SEQUENCE [LARGE SCALE GENOMIC DNA]</scope>
</reference>
<evidence type="ECO:0000259" key="11">
    <source>
        <dbReference type="SMART" id="SM00316"/>
    </source>
</evidence>
<keyword evidence="4" id="KW-0540">Nuclease</keyword>
<evidence type="ECO:0000256" key="1">
    <source>
        <dbReference type="ARBA" id="ARBA00001946"/>
    </source>
</evidence>
<dbReference type="PANTHER" id="PTHR30001:SF1">
    <property type="entry name" value="RIBONUCLEASE E_G-LIKE PROTEIN, CHLOROPLASTIC"/>
    <property type="match status" value="1"/>
</dbReference>
<keyword evidence="8" id="KW-0460">Magnesium</keyword>
<dbReference type="InterPro" id="IPR012340">
    <property type="entry name" value="NA-bd_OB-fold"/>
</dbReference>
<keyword evidence="13" id="KW-1185">Reference proteome</keyword>
<dbReference type="GO" id="GO:0003723">
    <property type="term" value="F:RNA binding"/>
    <property type="evidence" value="ECO:0007669"/>
    <property type="project" value="UniProtKB-KW"/>
</dbReference>
<dbReference type="CDD" id="cd04453">
    <property type="entry name" value="S1_RNase_E"/>
    <property type="match status" value="1"/>
</dbReference>
<dbReference type="GO" id="GO:0005737">
    <property type="term" value="C:cytoplasm"/>
    <property type="evidence" value="ECO:0007669"/>
    <property type="project" value="TreeGrafter"/>
</dbReference>
<dbReference type="Gene3D" id="2.40.50.140">
    <property type="entry name" value="Nucleic acid-binding proteins"/>
    <property type="match status" value="1"/>
</dbReference>
<gene>
    <name evidence="12" type="ORF">BARAN1_1050</name>
</gene>
<dbReference type="OrthoDB" id="9804278at2"/>
<dbReference type="PANTHER" id="PTHR30001">
    <property type="entry name" value="RIBONUCLEASE"/>
    <property type="match status" value="1"/>
</dbReference>
<comment type="cofactor">
    <cofactor evidence="1">
        <name>Mg(2+)</name>
        <dbReference type="ChEBI" id="CHEBI:18420"/>
    </cofactor>
</comment>
<feature type="domain" description="S1 motif" evidence="11">
    <location>
        <begin position="22"/>
        <end position="106"/>
    </location>
</feature>
<evidence type="ECO:0000256" key="6">
    <source>
        <dbReference type="ARBA" id="ARBA00022759"/>
    </source>
</evidence>
<organism evidence="12 13">
    <name type="scientific">Candidatus Bipolaricaulis anaerobius</name>
    <dbReference type="NCBI Taxonomy" id="2026885"/>
    <lineage>
        <taxon>Bacteria</taxon>
        <taxon>Candidatus Bipolaricaulota</taxon>
        <taxon>Candidatus Bipolaricaulia</taxon>
        <taxon>Candidatus Bipolaricaulales</taxon>
        <taxon>Candidatus Bipolaricaulaceae</taxon>
        <taxon>Candidatus Bipolaricaulis</taxon>
    </lineage>
</organism>
<keyword evidence="9" id="KW-0694">RNA-binding</keyword>
<evidence type="ECO:0000313" key="12">
    <source>
        <dbReference type="EMBL" id="SQD93074.1"/>
    </source>
</evidence>
<evidence type="ECO:0000256" key="5">
    <source>
        <dbReference type="ARBA" id="ARBA00022723"/>
    </source>
</evidence>
<dbReference type="Proteomes" id="UP000249818">
    <property type="component" value="Chromosome BARAN1"/>
</dbReference>
<dbReference type="RefSeq" id="WP_157959492.1">
    <property type="nucleotide sequence ID" value="NZ_LS483254.1"/>
</dbReference>